<feature type="domain" description="D-isomer specific 2-hydroxyacid dehydrogenase NAD-binding" evidence="6">
    <location>
        <begin position="108"/>
        <end position="287"/>
    </location>
</feature>
<dbReference type="PANTHER" id="PTHR43761">
    <property type="entry name" value="D-ISOMER SPECIFIC 2-HYDROXYACID DEHYDROGENASE FAMILY PROTEIN (AFU_ORTHOLOGUE AFUA_1G13630)"/>
    <property type="match status" value="1"/>
</dbReference>
<evidence type="ECO:0000313" key="7">
    <source>
        <dbReference type="EMBL" id="CAI8055707.1"/>
    </source>
</evidence>
<evidence type="ECO:0000313" key="8">
    <source>
        <dbReference type="Proteomes" id="UP001174909"/>
    </source>
</evidence>
<organism evidence="7 8">
    <name type="scientific">Geodia barretti</name>
    <name type="common">Barrett's horny sponge</name>
    <dbReference type="NCBI Taxonomy" id="519541"/>
    <lineage>
        <taxon>Eukaryota</taxon>
        <taxon>Metazoa</taxon>
        <taxon>Porifera</taxon>
        <taxon>Demospongiae</taxon>
        <taxon>Heteroscleromorpha</taxon>
        <taxon>Tetractinellida</taxon>
        <taxon>Astrophorina</taxon>
        <taxon>Geodiidae</taxon>
        <taxon>Geodia</taxon>
    </lineage>
</organism>
<proteinExistence type="inferred from homology"/>
<reference evidence="7" key="1">
    <citation type="submission" date="2023-03" db="EMBL/GenBank/DDBJ databases">
        <authorList>
            <person name="Steffen K."/>
            <person name="Cardenas P."/>
        </authorList>
    </citation>
    <scope>NUCLEOTIDE SEQUENCE</scope>
</reference>
<evidence type="ECO:0000259" key="6">
    <source>
        <dbReference type="Pfam" id="PF02826"/>
    </source>
</evidence>
<comment type="similarity">
    <text evidence="1 4">Belongs to the D-isomer specific 2-hydroxyacid dehydrogenase family.</text>
</comment>
<dbReference type="SUPFAM" id="SSF51735">
    <property type="entry name" value="NAD(P)-binding Rossmann-fold domains"/>
    <property type="match status" value="1"/>
</dbReference>
<dbReference type="PROSITE" id="PS00671">
    <property type="entry name" value="D_2_HYDROXYACID_DH_3"/>
    <property type="match status" value="1"/>
</dbReference>
<dbReference type="InterPro" id="IPR036291">
    <property type="entry name" value="NAD(P)-bd_dom_sf"/>
</dbReference>
<dbReference type="Pfam" id="PF02826">
    <property type="entry name" value="2-Hacid_dh_C"/>
    <property type="match status" value="1"/>
</dbReference>
<gene>
    <name evidence="7" type="ORF">GBAR_LOCUS30380</name>
</gene>
<dbReference type="InterPro" id="IPR006139">
    <property type="entry name" value="D-isomer_2_OHA_DH_cat_dom"/>
</dbReference>
<accession>A0AA35XLD6</accession>
<keyword evidence="3" id="KW-0520">NAD</keyword>
<dbReference type="InterPro" id="IPR006140">
    <property type="entry name" value="D-isomer_DH_NAD-bd"/>
</dbReference>
<comment type="caution">
    <text evidence="7">The sequence shown here is derived from an EMBL/GenBank/DDBJ whole genome shotgun (WGS) entry which is preliminary data.</text>
</comment>
<dbReference type="GO" id="GO:0051287">
    <property type="term" value="F:NAD binding"/>
    <property type="evidence" value="ECO:0007669"/>
    <property type="project" value="InterPro"/>
</dbReference>
<dbReference type="PANTHER" id="PTHR43761:SF1">
    <property type="entry name" value="D-ISOMER SPECIFIC 2-HYDROXYACID DEHYDROGENASE CATALYTIC DOMAIN-CONTAINING PROTEIN-RELATED"/>
    <property type="match status" value="1"/>
</dbReference>
<dbReference type="CDD" id="cd12175">
    <property type="entry name" value="2-Hacid_dh_11"/>
    <property type="match status" value="1"/>
</dbReference>
<dbReference type="Gene3D" id="3.40.50.720">
    <property type="entry name" value="NAD(P)-binding Rossmann-like Domain"/>
    <property type="match status" value="2"/>
</dbReference>
<keyword evidence="8" id="KW-1185">Reference proteome</keyword>
<dbReference type="InterPro" id="IPR050418">
    <property type="entry name" value="D-iso_2-hydroxyacid_DH_PdxB"/>
</dbReference>
<dbReference type="FunFam" id="3.40.50.720:FF:000203">
    <property type="entry name" value="D-3-phosphoglycerate dehydrogenase (SerA)"/>
    <property type="match status" value="1"/>
</dbReference>
<evidence type="ECO:0000256" key="4">
    <source>
        <dbReference type="RuleBase" id="RU003719"/>
    </source>
</evidence>
<evidence type="ECO:0000256" key="3">
    <source>
        <dbReference type="ARBA" id="ARBA00023027"/>
    </source>
</evidence>
<dbReference type="GO" id="GO:0016616">
    <property type="term" value="F:oxidoreductase activity, acting on the CH-OH group of donors, NAD or NADP as acceptor"/>
    <property type="evidence" value="ECO:0007669"/>
    <property type="project" value="InterPro"/>
</dbReference>
<dbReference type="Pfam" id="PF00389">
    <property type="entry name" value="2-Hacid_dh"/>
    <property type="match status" value="1"/>
</dbReference>
<sequence>MATWKVAYFSGVGGRPSTMLEQAPDEIEVTVVDPALSESEKIDLCRDADALVTSDVSTSVLQECPRVKLIQTLSAGYDRLDLEAILEMGIPVANNGGANAISVSEQTIAMMIGINRNLMAQWDSTTRRREWRSNLYQTDLSEVTDKTVGLVGLGRIGRQVAKRLTGFDTQTIFYDVEDVPEDVQREVKASPVPFDELLETSDIVSLHVPLTRRTRGMMSDREFDVMKETAFLINLCRGPVVDEAALYRALTEGKIAGAGLDVLEVEPTPADNPLFELDNVIITPHMAGQSQETALRAARFAYGNILRVLSGQEAESLVTPE</sequence>
<evidence type="ECO:0000259" key="5">
    <source>
        <dbReference type="Pfam" id="PF00389"/>
    </source>
</evidence>
<dbReference type="InterPro" id="IPR029753">
    <property type="entry name" value="D-isomer_DH_CS"/>
</dbReference>
<evidence type="ECO:0000256" key="1">
    <source>
        <dbReference type="ARBA" id="ARBA00005854"/>
    </source>
</evidence>
<dbReference type="SUPFAM" id="SSF52283">
    <property type="entry name" value="Formate/glycerate dehydrogenase catalytic domain-like"/>
    <property type="match status" value="1"/>
</dbReference>
<feature type="domain" description="D-isomer specific 2-hydroxyacid dehydrogenase catalytic" evidence="5">
    <location>
        <begin position="25"/>
        <end position="318"/>
    </location>
</feature>
<dbReference type="AlphaFoldDB" id="A0AA35XLD6"/>
<evidence type="ECO:0000256" key="2">
    <source>
        <dbReference type="ARBA" id="ARBA00023002"/>
    </source>
</evidence>
<name>A0AA35XLD6_GEOBA</name>
<protein>
    <submittedName>
        <fullName evidence="7">Glyoxylate reductase</fullName>
    </submittedName>
</protein>
<dbReference type="PROSITE" id="PS00670">
    <property type="entry name" value="D_2_HYDROXYACID_DH_2"/>
    <property type="match status" value="1"/>
</dbReference>
<dbReference type="Proteomes" id="UP001174909">
    <property type="component" value="Unassembled WGS sequence"/>
</dbReference>
<keyword evidence="2 4" id="KW-0560">Oxidoreductase</keyword>
<dbReference type="EMBL" id="CASHTH010004296">
    <property type="protein sequence ID" value="CAI8055707.1"/>
    <property type="molecule type" value="Genomic_DNA"/>
</dbReference>